<organism evidence="1 2">
    <name type="scientific">Metabacillus flavus</name>
    <dbReference type="NCBI Taxonomy" id="2823519"/>
    <lineage>
        <taxon>Bacteria</taxon>
        <taxon>Bacillati</taxon>
        <taxon>Bacillota</taxon>
        <taxon>Bacilli</taxon>
        <taxon>Bacillales</taxon>
        <taxon>Bacillaceae</taxon>
        <taxon>Metabacillus</taxon>
    </lineage>
</organism>
<accession>A0ABS5L9U4</accession>
<dbReference type="Gene3D" id="3.30.370.10">
    <property type="entry name" value="Barstar-like"/>
    <property type="match status" value="1"/>
</dbReference>
<gene>
    <name evidence="1" type="ORF">J9317_01700</name>
</gene>
<dbReference type="InterPro" id="IPR035905">
    <property type="entry name" value="Barstar-like_sf"/>
</dbReference>
<sequence>MPPIIIKWVHFDESLKILGEQADKLAEVLTDASEQVRGLKVIIEK</sequence>
<dbReference type="SUPFAM" id="SSF52038">
    <property type="entry name" value="Barstar-related"/>
    <property type="match status" value="1"/>
</dbReference>
<dbReference type="EMBL" id="JAGVRK010000001">
    <property type="protein sequence ID" value="MBS2967492.1"/>
    <property type="molecule type" value="Genomic_DNA"/>
</dbReference>
<reference evidence="1 2" key="1">
    <citation type="submission" date="2021-04" db="EMBL/GenBank/DDBJ databases">
        <title>Metabacillus sp. strain KIGAM252 whole genome sequence.</title>
        <authorList>
            <person name="Seo M.-J."/>
            <person name="Cho E.-S."/>
            <person name="Hwang C.Y."/>
            <person name="Yoon D.J."/>
        </authorList>
    </citation>
    <scope>NUCLEOTIDE SEQUENCE [LARGE SCALE GENOMIC DNA]</scope>
    <source>
        <strain evidence="1 2">KIGAM252</strain>
    </source>
</reference>
<keyword evidence="2" id="KW-1185">Reference proteome</keyword>
<proteinExistence type="predicted"/>
<protein>
    <submittedName>
        <fullName evidence="1">Uncharacterized protein</fullName>
    </submittedName>
</protein>
<name>A0ABS5L9U4_9BACI</name>
<evidence type="ECO:0000313" key="2">
    <source>
        <dbReference type="Proteomes" id="UP000682403"/>
    </source>
</evidence>
<dbReference type="Proteomes" id="UP000682403">
    <property type="component" value="Unassembled WGS sequence"/>
</dbReference>
<evidence type="ECO:0000313" key="1">
    <source>
        <dbReference type="EMBL" id="MBS2967492.1"/>
    </source>
</evidence>
<comment type="caution">
    <text evidence="1">The sequence shown here is derived from an EMBL/GenBank/DDBJ whole genome shotgun (WGS) entry which is preliminary data.</text>
</comment>